<gene>
    <name evidence="1" type="ORF">EDD18DRAFT_1333978</name>
</gene>
<keyword evidence="2" id="KW-1185">Reference proteome</keyword>
<comment type="caution">
    <text evidence="1">The sequence shown here is derived from an EMBL/GenBank/DDBJ whole genome shotgun (WGS) entry which is preliminary data.</text>
</comment>
<reference evidence="1" key="1">
    <citation type="submission" date="2023-06" db="EMBL/GenBank/DDBJ databases">
        <authorList>
            <consortium name="Lawrence Berkeley National Laboratory"/>
            <person name="Ahrendt S."/>
            <person name="Sahu N."/>
            <person name="Indic B."/>
            <person name="Wong-Bajracharya J."/>
            <person name="Merenyi Z."/>
            <person name="Ke H.-M."/>
            <person name="Monk M."/>
            <person name="Kocsube S."/>
            <person name="Drula E."/>
            <person name="Lipzen A."/>
            <person name="Balint B."/>
            <person name="Henrissat B."/>
            <person name="Andreopoulos B."/>
            <person name="Martin F.M."/>
            <person name="Harder C.B."/>
            <person name="Rigling D."/>
            <person name="Ford K.L."/>
            <person name="Foster G.D."/>
            <person name="Pangilinan J."/>
            <person name="Papanicolaou A."/>
            <person name="Barry K."/>
            <person name="LaButti K."/>
            <person name="Viragh M."/>
            <person name="Koriabine M."/>
            <person name="Yan M."/>
            <person name="Riley R."/>
            <person name="Champramary S."/>
            <person name="Plett K.L."/>
            <person name="Tsai I.J."/>
            <person name="Slot J."/>
            <person name="Sipos G."/>
            <person name="Plett J."/>
            <person name="Nagy L.G."/>
            <person name="Grigoriev I.V."/>
        </authorList>
    </citation>
    <scope>NUCLEOTIDE SEQUENCE</scope>
    <source>
        <strain evidence="1">HWK02</strain>
    </source>
</reference>
<name>A0AA39UU24_9AGAR</name>
<proteinExistence type="predicted"/>
<dbReference type="EMBL" id="JAUEPU010000027">
    <property type="protein sequence ID" value="KAK0492870.1"/>
    <property type="molecule type" value="Genomic_DNA"/>
</dbReference>
<sequence>MYEIWDAEWWKAASYLVYRGVAVTAGIHVIGILESDKGSGPPVEMMVLDKSEQEVYLIHHRVMNINLDLTIKYSSGSRHVICMVSFADDLPAAREWTIVDDIDCVAALGPKHAMHAHRSMARVQMASAYHMQHLLILLLYGSYSFRNGLNRRPPVVRAVDHRTSTGTALRLPLVYAPSFPSVSCSAMRTFTGFMRRNRLESMYAAWSLRLTCDAISPIKSVSFSEKPETSGKISKVVFWLLFLPSPPRLLPMHILAHAYTRRLPANIYPVPVRSCFFTTEQPFSIPQLSS</sequence>
<evidence type="ECO:0000313" key="1">
    <source>
        <dbReference type="EMBL" id="KAK0492870.1"/>
    </source>
</evidence>
<organism evidence="1 2">
    <name type="scientific">Armillaria luteobubalina</name>
    <dbReference type="NCBI Taxonomy" id="153913"/>
    <lineage>
        <taxon>Eukaryota</taxon>
        <taxon>Fungi</taxon>
        <taxon>Dikarya</taxon>
        <taxon>Basidiomycota</taxon>
        <taxon>Agaricomycotina</taxon>
        <taxon>Agaricomycetes</taxon>
        <taxon>Agaricomycetidae</taxon>
        <taxon>Agaricales</taxon>
        <taxon>Marasmiineae</taxon>
        <taxon>Physalacriaceae</taxon>
        <taxon>Armillaria</taxon>
    </lineage>
</organism>
<evidence type="ECO:0000313" key="2">
    <source>
        <dbReference type="Proteomes" id="UP001175228"/>
    </source>
</evidence>
<dbReference type="AlphaFoldDB" id="A0AA39UU24"/>
<dbReference type="Proteomes" id="UP001175228">
    <property type="component" value="Unassembled WGS sequence"/>
</dbReference>
<protein>
    <submittedName>
        <fullName evidence="1">Uncharacterized protein</fullName>
    </submittedName>
</protein>
<accession>A0AA39UU24</accession>